<evidence type="ECO:0000256" key="1">
    <source>
        <dbReference type="SAM" id="MobiDB-lite"/>
    </source>
</evidence>
<proteinExistence type="predicted"/>
<accession>A0A9N9V5S9</accession>
<dbReference type="AlphaFoldDB" id="A0A9N9V5S9"/>
<name>A0A9N9V5S9_9HYPO</name>
<organism evidence="2 3">
    <name type="scientific">Clonostachys rhizophaga</name>
    <dbReference type="NCBI Taxonomy" id="160324"/>
    <lineage>
        <taxon>Eukaryota</taxon>
        <taxon>Fungi</taxon>
        <taxon>Dikarya</taxon>
        <taxon>Ascomycota</taxon>
        <taxon>Pezizomycotina</taxon>
        <taxon>Sordariomycetes</taxon>
        <taxon>Hypocreomycetidae</taxon>
        <taxon>Hypocreales</taxon>
        <taxon>Bionectriaceae</taxon>
        <taxon>Clonostachys</taxon>
    </lineage>
</organism>
<feature type="region of interest" description="Disordered" evidence="1">
    <location>
        <begin position="1"/>
        <end position="136"/>
    </location>
</feature>
<evidence type="ECO:0000313" key="3">
    <source>
        <dbReference type="Proteomes" id="UP000696573"/>
    </source>
</evidence>
<sequence>MPQHYEYEEYVRTRRESPRRDRDHSPEYRSGGGSARQREDNPRGSNNTFVREVMTLEHPQDSRPRSVPPLDPHQMARRRSPSPDLYYQSRSPSRAPSGRRHRRDSSSSQVSRRRDRSESPMTRAKSTIDDSFTRSTTGIGASILGAVAGGLAARQAGEVLARRSREKEGGRRRSDAEKDDRIRLASTIIGAAIGGLGANAIANRYEDSRERGRSHQDPWEDRWGSREALPPYESAGRDDPRSSRRGLPEPEYEDDHVYDRRRGYDDDPRRDDARSVDSRSRYDDVPRRDTGRPMDPQPRYDDSRRFDDGYETRRYDDRY</sequence>
<feature type="compositionally biased region" description="Basic and acidic residues" evidence="1">
    <location>
        <begin position="54"/>
        <end position="64"/>
    </location>
</feature>
<feature type="compositionally biased region" description="Basic and acidic residues" evidence="1">
    <location>
        <begin position="255"/>
        <end position="319"/>
    </location>
</feature>
<feature type="compositionally biased region" description="Basic and acidic residues" evidence="1">
    <location>
        <begin position="235"/>
        <end position="248"/>
    </location>
</feature>
<gene>
    <name evidence="2" type="ORF">CRHIZ90672A_00007248</name>
</gene>
<dbReference type="Proteomes" id="UP000696573">
    <property type="component" value="Unassembled WGS sequence"/>
</dbReference>
<feature type="region of interest" description="Disordered" evidence="1">
    <location>
        <begin position="154"/>
        <end position="182"/>
    </location>
</feature>
<comment type="caution">
    <text evidence="2">The sequence shown here is derived from an EMBL/GenBank/DDBJ whole genome shotgun (WGS) entry which is preliminary data.</text>
</comment>
<protein>
    <submittedName>
        <fullName evidence="2">Uncharacterized protein</fullName>
    </submittedName>
</protein>
<dbReference type="EMBL" id="CABFNQ020000506">
    <property type="protein sequence ID" value="CAH0017546.1"/>
    <property type="molecule type" value="Genomic_DNA"/>
</dbReference>
<feature type="compositionally biased region" description="Basic and acidic residues" evidence="1">
    <location>
        <begin position="1"/>
        <end position="27"/>
    </location>
</feature>
<reference evidence="2" key="1">
    <citation type="submission" date="2021-10" db="EMBL/GenBank/DDBJ databases">
        <authorList>
            <person name="Piombo E."/>
        </authorList>
    </citation>
    <scope>NUCLEOTIDE SEQUENCE</scope>
</reference>
<dbReference type="OrthoDB" id="4779214at2759"/>
<evidence type="ECO:0000313" key="2">
    <source>
        <dbReference type="EMBL" id="CAH0017546.1"/>
    </source>
</evidence>
<feature type="compositionally biased region" description="Basic and acidic residues" evidence="1">
    <location>
        <begin position="207"/>
        <end position="225"/>
    </location>
</feature>
<keyword evidence="3" id="KW-1185">Reference proteome</keyword>
<feature type="region of interest" description="Disordered" evidence="1">
    <location>
        <begin position="207"/>
        <end position="319"/>
    </location>
</feature>
<feature type="compositionally biased region" description="Basic and acidic residues" evidence="1">
    <location>
        <begin position="160"/>
        <end position="182"/>
    </location>
</feature>